<gene>
    <name evidence="3" type="ORF">PoB_003757300</name>
</gene>
<proteinExistence type="predicted"/>
<keyword evidence="4" id="KW-1185">Reference proteome</keyword>
<feature type="domain" description="DUF7869" evidence="2">
    <location>
        <begin position="452"/>
        <end position="594"/>
    </location>
</feature>
<feature type="compositionally biased region" description="Basic residues" evidence="1">
    <location>
        <begin position="124"/>
        <end position="135"/>
    </location>
</feature>
<dbReference type="InterPro" id="IPR057191">
    <property type="entry name" value="DUF7869"/>
</dbReference>
<evidence type="ECO:0000313" key="3">
    <source>
        <dbReference type="EMBL" id="GFO11068.1"/>
    </source>
</evidence>
<evidence type="ECO:0000313" key="4">
    <source>
        <dbReference type="Proteomes" id="UP000735302"/>
    </source>
</evidence>
<evidence type="ECO:0000256" key="1">
    <source>
        <dbReference type="SAM" id="MobiDB-lite"/>
    </source>
</evidence>
<organism evidence="3 4">
    <name type="scientific">Plakobranchus ocellatus</name>
    <dbReference type="NCBI Taxonomy" id="259542"/>
    <lineage>
        <taxon>Eukaryota</taxon>
        <taxon>Metazoa</taxon>
        <taxon>Spiralia</taxon>
        <taxon>Lophotrochozoa</taxon>
        <taxon>Mollusca</taxon>
        <taxon>Gastropoda</taxon>
        <taxon>Heterobranchia</taxon>
        <taxon>Euthyneura</taxon>
        <taxon>Panpulmonata</taxon>
        <taxon>Sacoglossa</taxon>
        <taxon>Placobranchoidea</taxon>
        <taxon>Plakobranchidae</taxon>
        <taxon>Plakobranchus</taxon>
    </lineage>
</organism>
<reference evidence="3 4" key="1">
    <citation type="journal article" date="2021" name="Elife">
        <title>Chloroplast acquisition without the gene transfer in kleptoplastic sea slugs, Plakobranchus ocellatus.</title>
        <authorList>
            <person name="Maeda T."/>
            <person name="Takahashi S."/>
            <person name="Yoshida T."/>
            <person name="Shimamura S."/>
            <person name="Takaki Y."/>
            <person name="Nagai Y."/>
            <person name="Toyoda A."/>
            <person name="Suzuki Y."/>
            <person name="Arimoto A."/>
            <person name="Ishii H."/>
            <person name="Satoh N."/>
            <person name="Nishiyama T."/>
            <person name="Hasebe M."/>
            <person name="Maruyama T."/>
            <person name="Minagawa J."/>
            <person name="Obokata J."/>
            <person name="Shigenobu S."/>
        </authorList>
    </citation>
    <scope>NUCLEOTIDE SEQUENCE [LARGE SCALE GENOMIC DNA]</scope>
</reference>
<feature type="compositionally biased region" description="Polar residues" evidence="1">
    <location>
        <begin position="107"/>
        <end position="120"/>
    </location>
</feature>
<accession>A0AAV4AX29</accession>
<feature type="region of interest" description="Disordered" evidence="1">
    <location>
        <begin position="107"/>
        <end position="135"/>
    </location>
</feature>
<evidence type="ECO:0000259" key="2">
    <source>
        <dbReference type="Pfam" id="PF25273"/>
    </source>
</evidence>
<name>A0AAV4AX29_9GAST</name>
<dbReference type="PANTHER" id="PTHR10773:SF19">
    <property type="match status" value="1"/>
</dbReference>
<dbReference type="AlphaFoldDB" id="A0AAV4AX29"/>
<protein>
    <submittedName>
        <fullName evidence="3">DNA repair protein rhp54</fullName>
    </submittedName>
</protein>
<dbReference type="EMBL" id="BLXT01004217">
    <property type="protein sequence ID" value="GFO11068.1"/>
    <property type="molecule type" value="Genomic_DNA"/>
</dbReference>
<comment type="caution">
    <text evidence="3">The sequence shown here is derived from an EMBL/GenBank/DDBJ whole genome shotgun (WGS) entry which is preliminary data.</text>
</comment>
<dbReference type="PANTHER" id="PTHR10773">
    <property type="entry name" value="DNA-DIRECTED RNA POLYMERASES I, II, AND III SUBUNIT RPABC2"/>
    <property type="match status" value="1"/>
</dbReference>
<sequence>MEDDIVFSESEIDDEDCDADFAVKTCDLNSSDSDEISLAEIKRRKRATCFDPLTILKRNGPEDGKSLPSQETVTLQEINEETPLSSTSAATISVEVTDETAEIITQPQQGPSIISEANTNERGRSRKRTRNEKNWKKNVTKSLRHSGQRYISEKGKEFLARKLKSPCPSSCPRKCTATFSDIERKDMFDRFWALGNKKDQNCFIASTVEKCAIKRATCDKRINRQCSFKYFFWKGDSKIQVCRLFFLNTLDLKKDYVMGTVRRKDEYGILQDGQTGKHGNRKKWSGTTIDSIKRHKESFPQMDSHYCRKESVNGYLDQSLSINEMYRLYQKKCNEDGLEEVASRDKYCRIFTEQYNLSFFRLKKDKCDKCVAFENNISASEEEKFRNKEHLENKESAGKLKSEAKERSLVDRECASCCFDMQQLLPCPKFNNSSFFYKRKLYVHNLTMYDLGTSDVFCFMWPEYVAKRGSNEVATCLSKFIEKKAEDGCKTIEMFADNCPGQNRNQFVANMLAFMNMSLNLDKLALTFLEKGHTESENDSVYSVIECATRHTELYIPEQWYSAVRSARKSKSPYNVREITTSEFINFREMVKTVKNLSMDVDGEKVRWSSVKQFIVYGRDKKALYVTYDYNQEEKRIDFTSRRSSNIGQRHATEKNTDRPPVILYLNTPTGIAKVKKDDLLSLCQSRLVPPAYHSFYQGLPIQGDDGKED</sequence>
<dbReference type="Proteomes" id="UP000735302">
    <property type="component" value="Unassembled WGS sequence"/>
</dbReference>
<dbReference type="Pfam" id="PF25273">
    <property type="entry name" value="DUF7869"/>
    <property type="match status" value="1"/>
</dbReference>